<dbReference type="Proteomes" id="UP000076858">
    <property type="component" value="Unassembled WGS sequence"/>
</dbReference>
<evidence type="ECO:0000313" key="3">
    <source>
        <dbReference type="EMBL" id="KZS19591.1"/>
    </source>
</evidence>
<keyword evidence="1" id="KW-0175">Coiled coil</keyword>
<comment type="caution">
    <text evidence="3">The sequence shown here is derived from an EMBL/GenBank/DDBJ whole genome shotgun (WGS) entry which is preliminary data.</text>
</comment>
<name>A0A162QDE8_9CRUS</name>
<dbReference type="OrthoDB" id="6395555at2759"/>
<feature type="coiled-coil region" evidence="1">
    <location>
        <begin position="147"/>
        <end position="202"/>
    </location>
</feature>
<gene>
    <name evidence="3" type="ORF">APZ42_013926</name>
</gene>
<evidence type="ECO:0000256" key="2">
    <source>
        <dbReference type="SAM" id="MobiDB-lite"/>
    </source>
</evidence>
<sequence length="402" mass="44983">MCSFFKPKLSLDNMDLIDCMSLLDSWIHSKKVIVFRWTSEDDITPYDFTDYSIPEKCDGKKLLMKTGFILFHCDDISKIAWERDKLIMENIDKTGTRLTSKAKRSLCYPTMVPRPAGYTLDDEDENSSDVLTDLSQSQPQPSKKRTYSELEKENMELHSNIQKLENDVDKLAKECAEYEDKKADVEEELEKLKREQPIALIEKMKEHVLDLGHILKNSAALQASNILSPTASFAGSPVHLNRAVNSDKVFLFKEVLISESSLRKAKVALKTDGNSNKSRNNGIAIIMDALYQSEELANMSLSGNACPSMPGSKPKPAISKEVLNEIIGFMVRYWDQAYKGSILTEQQVKEAVSAKLMAVHTREKKQKKKMLANEASSPLTAGATNTSTVPITTIASITATDV</sequence>
<reference evidence="3 4" key="1">
    <citation type="submission" date="2016-03" db="EMBL/GenBank/DDBJ databases">
        <title>EvidentialGene: Evidence-directed Construction of Genes on Genomes.</title>
        <authorList>
            <person name="Gilbert D.G."/>
            <person name="Choi J.-H."/>
            <person name="Mockaitis K."/>
            <person name="Colbourne J."/>
            <person name="Pfrender M."/>
        </authorList>
    </citation>
    <scope>NUCLEOTIDE SEQUENCE [LARGE SCALE GENOMIC DNA]</scope>
    <source>
        <strain evidence="3 4">Xinb3</strain>
        <tissue evidence="3">Complete organism</tissue>
    </source>
</reference>
<keyword evidence="4" id="KW-1185">Reference proteome</keyword>
<dbReference type="EMBL" id="LRGB01000349">
    <property type="protein sequence ID" value="KZS19591.1"/>
    <property type="molecule type" value="Genomic_DNA"/>
</dbReference>
<organism evidence="3 4">
    <name type="scientific">Daphnia magna</name>
    <dbReference type="NCBI Taxonomy" id="35525"/>
    <lineage>
        <taxon>Eukaryota</taxon>
        <taxon>Metazoa</taxon>
        <taxon>Ecdysozoa</taxon>
        <taxon>Arthropoda</taxon>
        <taxon>Crustacea</taxon>
        <taxon>Branchiopoda</taxon>
        <taxon>Diplostraca</taxon>
        <taxon>Cladocera</taxon>
        <taxon>Anomopoda</taxon>
        <taxon>Daphniidae</taxon>
        <taxon>Daphnia</taxon>
    </lineage>
</organism>
<evidence type="ECO:0000313" key="4">
    <source>
        <dbReference type="Proteomes" id="UP000076858"/>
    </source>
</evidence>
<dbReference type="AlphaFoldDB" id="A0A162QDE8"/>
<evidence type="ECO:0008006" key="5">
    <source>
        <dbReference type="Google" id="ProtNLM"/>
    </source>
</evidence>
<dbReference type="Gene3D" id="1.10.10.2590">
    <property type="entry name" value="BEN domain"/>
    <property type="match status" value="1"/>
</dbReference>
<accession>A0A162QDE8</accession>
<feature type="compositionally biased region" description="Polar residues" evidence="2">
    <location>
        <begin position="128"/>
        <end position="141"/>
    </location>
</feature>
<feature type="region of interest" description="Disordered" evidence="2">
    <location>
        <begin position="116"/>
        <end position="145"/>
    </location>
</feature>
<protein>
    <recommendedName>
        <fullName evidence="5">BEN domain-containing protein</fullName>
    </recommendedName>
</protein>
<proteinExistence type="predicted"/>
<evidence type="ECO:0000256" key="1">
    <source>
        <dbReference type="SAM" id="Coils"/>
    </source>
</evidence>